<dbReference type="AlphaFoldDB" id="A0A5C6RK05"/>
<sequence length="270" mass="28941">MDNSPVGIFDSGIGGLSVARAIIGLLPLERLRYFGDTARIPYGSKPAATILSYSISISKYLIEDLGCKAVVLACNTASAAALPQLRQTWPHIPFIGMEPAVKPGAAATKTGVVGVLATAGTFQSQRYAGLMARFAQHIQLLENPCTGLVELIEAGQLDSRSTRQLLESILHPMMEQGADTFVLGCTHYPFVQPLIQDIIGPGRFVINPAPAVARQLRHILEKHGLLAAHTVPHHPIIEVSGRPEQAQPLTDYMLGLGHLVMQAPNKAGHL</sequence>
<evidence type="ECO:0000256" key="5">
    <source>
        <dbReference type="ARBA" id="ARBA00023235"/>
    </source>
</evidence>
<dbReference type="PROSITE" id="PS00923">
    <property type="entry name" value="ASP_GLU_RACEMASE_1"/>
    <property type="match status" value="1"/>
</dbReference>
<dbReference type="SUPFAM" id="SSF53681">
    <property type="entry name" value="Aspartate/glutamate racemase"/>
    <property type="match status" value="2"/>
</dbReference>
<proteinExistence type="inferred from homology"/>
<dbReference type="GO" id="GO:0071555">
    <property type="term" value="P:cell wall organization"/>
    <property type="evidence" value="ECO:0007669"/>
    <property type="project" value="UniProtKB-KW"/>
</dbReference>
<feature type="binding site" evidence="7">
    <location>
        <begin position="75"/>
        <end position="76"/>
    </location>
    <ligand>
        <name>substrate</name>
    </ligand>
</feature>
<organism evidence="8 9">
    <name type="scientific">Phaeodactylibacter luteus</name>
    <dbReference type="NCBI Taxonomy" id="1564516"/>
    <lineage>
        <taxon>Bacteria</taxon>
        <taxon>Pseudomonadati</taxon>
        <taxon>Bacteroidota</taxon>
        <taxon>Saprospiria</taxon>
        <taxon>Saprospirales</taxon>
        <taxon>Haliscomenobacteraceae</taxon>
        <taxon>Phaeodactylibacter</taxon>
    </lineage>
</organism>
<comment type="similarity">
    <text evidence="7">Belongs to the aspartate/glutamate racemases family.</text>
</comment>
<accession>A0A5C6RK05</accession>
<dbReference type="GO" id="GO:0008360">
    <property type="term" value="P:regulation of cell shape"/>
    <property type="evidence" value="ECO:0007669"/>
    <property type="project" value="UniProtKB-KW"/>
</dbReference>
<dbReference type="UniPathway" id="UPA00219"/>
<evidence type="ECO:0000256" key="6">
    <source>
        <dbReference type="ARBA" id="ARBA00023316"/>
    </source>
</evidence>
<name>A0A5C6RK05_9BACT</name>
<evidence type="ECO:0000256" key="4">
    <source>
        <dbReference type="ARBA" id="ARBA00022984"/>
    </source>
</evidence>
<comment type="caution">
    <text evidence="8">The sequence shown here is derived from an EMBL/GenBank/DDBJ whole genome shotgun (WGS) entry which is preliminary data.</text>
</comment>
<dbReference type="InterPro" id="IPR018187">
    <property type="entry name" value="Asp/Glu_racemase_AS_1"/>
</dbReference>
<dbReference type="GO" id="GO:0008881">
    <property type="term" value="F:glutamate racemase activity"/>
    <property type="evidence" value="ECO:0007669"/>
    <property type="project" value="UniProtKB-UniRule"/>
</dbReference>
<evidence type="ECO:0000256" key="1">
    <source>
        <dbReference type="ARBA" id="ARBA00001602"/>
    </source>
</evidence>
<dbReference type="Gene3D" id="3.40.50.1860">
    <property type="match status" value="2"/>
</dbReference>
<feature type="binding site" evidence="7">
    <location>
        <begin position="42"/>
        <end position="43"/>
    </location>
    <ligand>
        <name>substrate</name>
    </ligand>
</feature>
<dbReference type="EMBL" id="VOOR01000028">
    <property type="protein sequence ID" value="TXB62513.1"/>
    <property type="molecule type" value="Genomic_DNA"/>
</dbReference>
<evidence type="ECO:0000313" key="9">
    <source>
        <dbReference type="Proteomes" id="UP000321580"/>
    </source>
</evidence>
<keyword evidence="6 7" id="KW-0961">Cell wall biogenesis/degradation</keyword>
<dbReference type="Proteomes" id="UP000321580">
    <property type="component" value="Unassembled WGS sequence"/>
</dbReference>
<dbReference type="PANTHER" id="PTHR21198">
    <property type="entry name" value="GLUTAMATE RACEMASE"/>
    <property type="match status" value="1"/>
</dbReference>
<feature type="active site" description="Proton donor/acceptor" evidence="7">
    <location>
        <position position="185"/>
    </location>
</feature>
<feature type="active site" description="Proton donor/acceptor" evidence="7">
    <location>
        <position position="74"/>
    </location>
</feature>
<evidence type="ECO:0000313" key="8">
    <source>
        <dbReference type="EMBL" id="TXB62513.1"/>
    </source>
</evidence>
<dbReference type="PANTHER" id="PTHR21198:SF2">
    <property type="entry name" value="GLUTAMATE RACEMASE"/>
    <property type="match status" value="1"/>
</dbReference>
<evidence type="ECO:0000256" key="7">
    <source>
        <dbReference type="HAMAP-Rule" id="MF_00258"/>
    </source>
</evidence>
<dbReference type="OrthoDB" id="9801055at2"/>
<keyword evidence="5 7" id="KW-0413">Isomerase</keyword>
<comment type="pathway">
    <text evidence="7">Cell wall biogenesis; peptidoglycan biosynthesis.</text>
</comment>
<keyword evidence="9" id="KW-1185">Reference proteome</keyword>
<reference evidence="8 9" key="1">
    <citation type="submission" date="2019-08" db="EMBL/GenBank/DDBJ databases">
        <title>Genome of Phaeodactylibacter luteus.</title>
        <authorList>
            <person name="Bowman J.P."/>
        </authorList>
    </citation>
    <scope>NUCLEOTIDE SEQUENCE [LARGE SCALE GENOMIC DNA]</scope>
    <source>
        <strain evidence="8 9">KCTC 42180</strain>
    </source>
</reference>
<dbReference type="InterPro" id="IPR004391">
    <property type="entry name" value="Glu_race"/>
</dbReference>
<comment type="function">
    <text evidence="7">Provides the (R)-glutamate required for cell wall biosynthesis.</text>
</comment>
<feature type="binding site" evidence="7">
    <location>
        <begin position="186"/>
        <end position="187"/>
    </location>
    <ligand>
        <name>substrate</name>
    </ligand>
</feature>
<dbReference type="NCBIfam" id="TIGR00067">
    <property type="entry name" value="glut_race"/>
    <property type="match status" value="1"/>
</dbReference>
<dbReference type="FunFam" id="3.40.50.1860:FF:000001">
    <property type="entry name" value="Glutamate racemase"/>
    <property type="match status" value="1"/>
</dbReference>
<dbReference type="InterPro" id="IPR015942">
    <property type="entry name" value="Asp/Glu/hydantoin_racemase"/>
</dbReference>
<gene>
    <name evidence="7 8" type="primary">murI</name>
    <name evidence="8" type="ORF">FRY97_13520</name>
</gene>
<evidence type="ECO:0000256" key="3">
    <source>
        <dbReference type="ARBA" id="ARBA00022960"/>
    </source>
</evidence>
<dbReference type="RefSeq" id="WP_147168082.1">
    <property type="nucleotide sequence ID" value="NZ_VOOR01000028.1"/>
</dbReference>
<dbReference type="GO" id="GO:0009252">
    <property type="term" value="P:peptidoglycan biosynthetic process"/>
    <property type="evidence" value="ECO:0007669"/>
    <property type="project" value="UniProtKB-UniRule"/>
</dbReference>
<comment type="catalytic activity">
    <reaction evidence="1 7">
        <text>L-glutamate = D-glutamate</text>
        <dbReference type="Rhea" id="RHEA:12813"/>
        <dbReference type="ChEBI" id="CHEBI:29985"/>
        <dbReference type="ChEBI" id="CHEBI:29986"/>
        <dbReference type="EC" id="5.1.1.3"/>
    </reaction>
</comment>
<evidence type="ECO:0000256" key="2">
    <source>
        <dbReference type="ARBA" id="ARBA00013090"/>
    </source>
</evidence>
<feature type="binding site" evidence="7">
    <location>
        <begin position="10"/>
        <end position="11"/>
    </location>
    <ligand>
        <name>substrate</name>
    </ligand>
</feature>
<keyword evidence="4 7" id="KW-0573">Peptidoglycan synthesis</keyword>
<dbReference type="Pfam" id="PF01177">
    <property type="entry name" value="Asp_Glu_race"/>
    <property type="match status" value="1"/>
</dbReference>
<dbReference type="HAMAP" id="MF_00258">
    <property type="entry name" value="Glu_racemase"/>
    <property type="match status" value="1"/>
</dbReference>
<dbReference type="InterPro" id="IPR001920">
    <property type="entry name" value="Asp/Glu_race"/>
</dbReference>
<dbReference type="EC" id="5.1.1.3" evidence="2 7"/>
<protein>
    <recommendedName>
        <fullName evidence="2 7">Glutamate racemase</fullName>
        <ecNumber evidence="2 7">5.1.1.3</ecNumber>
    </recommendedName>
</protein>
<keyword evidence="3 7" id="KW-0133">Cell shape</keyword>